<evidence type="ECO:0000313" key="3">
    <source>
        <dbReference type="EMBL" id="KAK4173183.1"/>
    </source>
</evidence>
<gene>
    <name evidence="3" type="ORF">QBC36DRAFT_61515</name>
</gene>
<feature type="chain" id="PRO_5042964643" evidence="2">
    <location>
        <begin position="20"/>
        <end position="126"/>
    </location>
</feature>
<reference evidence="3" key="2">
    <citation type="submission" date="2023-05" db="EMBL/GenBank/DDBJ databases">
        <authorList>
            <consortium name="Lawrence Berkeley National Laboratory"/>
            <person name="Steindorff A."/>
            <person name="Hensen N."/>
            <person name="Bonometti L."/>
            <person name="Westerberg I."/>
            <person name="Brannstrom I.O."/>
            <person name="Guillou S."/>
            <person name="Cros-Aarteil S."/>
            <person name="Calhoun S."/>
            <person name="Haridas S."/>
            <person name="Kuo A."/>
            <person name="Mondo S."/>
            <person name="Pangilinan J."/>
            <person name="Riley R."/>
            <person name="Labutti K."/>
            <person name="Andreopoulos B."/>
            <person name="Lipzen A."/>
            <person name="Chen C."/>
            <person name="Yanf M."/>
            <person name="Daum C."/>
            <person name="Ng V."/>
            <person name="Clum A."/>
            <person name="Ohm R."/>
            <person name="Martin F."/>
            <person name="Silar P."/>
            <person name="Natvig D."/>
            <person name="Lalanne C."/>
            <person name="Gautier V."/>
            <person name="Ament-Velasquez S.L."/>
            <person name="Kruys A."/>
            <person name="Hutchinson M.I."/>
            <person name="Powell A.J."/>
            <person name="Barry K."/>
            <person name="Miller A.N."/>
            <person name="Grigoriev I.V."/>
            <person name="Debuchy R."/>
            <person name="Gladieux P."/>
            <person name="Thoren M.H."/>
            <person name="Johannesson H."/>
        </authorList>
    </citation>
    <scope>NUCLEOTIDE SEQUENCE</scope>
    <source>
        <strain evidence="3">CBS 892.96</strain>
    </source>
</reference>
<evidence type="ECO:0000313" key="4">
    <source>
        <dbReference type="Proteomes" id="UP001302321"/>
    </source>
</evidence>
<keyword evidence="1" id="KW-0472">Membrane</keyword>
<accession>A0AAN7A3Y8</accession>
<keyword evidence="1" id="KW-0812">Transmembrane</keyword>
<evidence type="ECO:0000256" key="2">
    <source>
        <dbReference type="SAM" id="SignalP"/>
    </source>
</evidence>
<protein>
    <submittedName>
        <fullName evidence="3">Uncharacterized protein</fullName>
    </submittedName>
</protein>
<keyword evidence="4" id="KW-1185">Reference proteome</keyword>
<dbReference type="EMBL" id="MU866362">
    <property type="protein sequence ID" value="KAK4173183.1"/>
    <property type="molecule type" value="Genomic_DNA"/>
</dbReference>
<organism evidence="3 4">
    <name type="scientific">Triangularia setosa</name>
    <dbReference type="NCBI Taxonomy" id="2587417"/>
    <lineage>
        <taxon>Eukaryota</taxon>
        <taxon>Fungi</taxon>
        <taxon>Dikarya</taxon>
        <taxon>Ascomycota</taxon>
        <taxon>Pezizomycotina</taxon>
        <taxon>Sordariomycetes</taxon>
        <taxon>Sordariomycetidae</taxon>
        <taxon>Sordariales</taxon>
        <taxon>Podosporaceae</taxon>
        <taxon>Triangularia</taxon>
    </lineage>
</organism>
<proteinExistence type="predicted"/>
<feature type="signal peptide" evidence="2">
    <location>
        <begin position="1"/>
        <end position="19"/>
    </location>
</feature>
<reference evidence="3" key="1">
    <citation type="journal article" date="2023" name="Mol. Phylogenet. Evol.">
        <title>Genome-scale phylogeny and comparative genomics of the fungal order Sordariales.</title>
        <authorList>
            <person name="Hensen N."/>
            <person name="Bonometti L."/>
            <person name="Westerberg I."/>
            <person name="Brannstrom I.O."/>
            <person name="Guillou S."/>
            <person name="Cros-Aarteil S."/>
            <person name="Calhoun S."/>
            <person name="Haridas S."/>
            <person name="Kuo A."/>
            <person name="Mondo S."/>
            <person name="Pangilinan J."/>
            <person name="Riley R."/>
            <person name="LaButti K."/>
            <person name="Andreopoulos B."/>
            <person name="Lipzen A."/>
            <person name="Chen C."/>
            <person name="Yan M."/>
            <person name="Daum C."/>
            <person name="Ng V."/>
            <person name="Clum A."/>
            <person name="Steindorff A."/>
            <person name="Ohm R.A."/>
            <person name="Martin F."/>
            <person name="Silar P."/>
            <person name="Natvig D.O."/>
            <person name="Lalanne C."/>
            <person name="Gautier V."/>
            <person name="Ament-Velasquez S.L."/>
            <person name="Kruys A."/>
            <person name="Hutchinson M.I."/>
            <person name="Powell A.J."/>
            <person name="Barry K."/>
            <person name="Miller A.N."/>
            <person name="Grigoriev I.V."/>
            <person name="Debuchy R."/>
            <person name="Gladieux P."/>
            <person name="Hiltunen Thoren M."/>
            <person name="Johannesson H."/>
        </authorList>
    </citation>
    <scope>NUCLEOTIDE SEQUENCE</scope>
    <source>
        <strain evidence="3">CBS 892.96</strain>
    </source>
</reference>
<dbReference type="AlphaFoldDB" id="A0AAN7A3Y8"/>
<sequence length="126" mass="15075">MSFCLGFLCFFPVMSHVSLLPLVLEVYDPVCLDGPACFFLLLVYPWFFFSYPLTNIPFSLLHTQVDKSGRFFQLREGNLLFSTTIHTYYTGEGRAFVWFERKLYDFMVFFFFFFFLLLRFIPYFSS</sequence>
<keyword evidence="1" id="KW-1133">Transmembrane helix</keyword>
<dbReference type="Proteomes" id="UP001302321">
    <property type="component" value="Unassembled WGS sequence"/>
</dbReference>
<keyword evidence="2" id="KW-0732">Signal</keyword>
<comment type="caution">
    <text evidence="3">The sequence shown here is derived from an EMBL/GenBank/DDBJ whole genome shotgun (WGS) entry which is preliminary data.</text>
</comment>
<feature type="transmembrane region" description="Helical" evidence="1">
    <location>
        <begin position="39"/>
        <end position="61"/>
    </location>
</feature>
<name>A0AAN7A3Y8_9PEZI</name>
<feature type="transmembrane region" description="Helical" evidence="1">
    <location>
        <begin position="103"/>
        <end position="124"/>
    </location>
</feature>
<evidence type="ECO:0000256" key="1">
    <source>
        <dbReference type="SAM" id="Phobius"/>
    </source>
</evidence>